<proteinExistence type="predicted"/>
<dbReference type="PANTHER" id="PTHR33223">
    <property type="entry name" value="CCHC-TYPE DOMAIN-CONTAINING PROTEIN"/>
    <property type="match status" value="1"/>
</dbReference>
<evidence type="ECO:0000313" key="7">
    <source>
        <dbReference type="Proteomes" id="UP000663829"/>
    </source>
</evidence>
<dbReference type="GO" id="GO:0008270">
    <property type="term" value="F:zinc ion binding"/>
    <property type="evidence" value="ECO:0007669"/>
    <property type="project" value="UniProtKB-KW"/>
</dbReference>
<keyword evidence="1" id="KW-0863">Zinc-finger</keyword>
<dbReference type="AlphaFoldDB" id="A0A815ZEK3"/>
<comment type="caution">
    <text evidence="4">The sequence shown here is derived from an EMBL/GenBank/DDBJ whole genome shotgun (WGS) entry which is preliminary data.</text>
</comment>
<accession>A0A815ZEK3</accession>
<dbReference type="EMBL" id="CAJOBA010005125">
    <property type="protein sequence ID" value="CAF3733857.1"/>
    <property type="molecule type" value="Genomic_DNA"/>
</dbReference>
<dbReference type="Proteomes" id="UP000663829">
    <property type="component" value="Unassembled WGS sequence"/>
</dbReference>
<dbReference type="PROSITE" id="PS50158">
    <property type="entry name" value="ZF_CCHC"/>
    <property type="match status" value="1"/>
</dbReference>
<evidence type="ECO:0000313" key="3">
    <source>
        <dbReference type="EMBL" id="CAF0960983.1"/>
    </source>
</evidence>
<gene>
    <name evidence="4" type="ORF">GPM918_LOCUS41291</name>
    <name evidence="3" type="ORF">OVA965_LOCUS12635</name>
    <name evidence="6" type="ORF">SRO942_LOCUS42323</name>
    <name evidence="5" type="ORF">TMI583_LOCUS12639</name>
</gene>
<evidence type="ECO:0000313" key="6">
    <source>
        <dbReference type="EMBL" id="CAF4452644.1"/>
    </source>
</evidence>
<reference evidence="4" key="1">
    <citation type="submission" date="2021-02" db="EMBL/GenBank/DDBJ databases">
        <authorList>
            <person name="Nowell W R."/>
        </authorList>
    </citation>
    <scope>NUCLEOTIDE SEQUENCE</scope>
</reference>
<dbReference type="Proteomes" id="UP000681722">
    <property type="component" value="Unassembled WGS sequence"/>
</dbReference>
<keyword evidence="1" id="KW-0862">Zinc</keyword>
<dbReference type="Pfam" id="PF03732">
    <property type="entry name" value="Retrotrans_gag"/>
    <property type="match status" value="1"/>
</dbReference>
<dbReference type="GO" id="GO:0003676">
    <property type="term" value="F:nucleic acid binding"/>
    <property type="evidence" value="ECO:0007669"/>
    <property type="project" value="InterPro"/>
</dbReference>
<dbReference type="InterPro" id="IPR001878">
    <property type="entry name" value="Znf_CCHC"/>
</dbReference>
<dbReference type="InterPro" id="IPR005162">
    <property type="entry name" value="Retrotrans_gag_dom"/>
</dbReference>
<dbReference type="EMBL" id="CAJOBC010098215">
    <property type="protein sequence ID" value="CAF4452644.1"/>
    <property type="molecule type" value="Genomic_DNA"/>
</dbReference>
<name>A0A815ZEK3_9BILA</name>
<evidence type="ECO:0000256" key="1">
    <source>
        <dbReference type="PROSITE-ProRule" id="PRU00047"/>
    </source>
</evidence>
<dbReference type="SUPFAM" id="SSF57756">
    <property type="entry name" value="Retrovirus zinc finger-like domains"/>
    <property type="match status" value="1"/>
</dbReference>
<dbReference type="Proteomes" id="UP000677228">
    <property type="component" value="Unassembled WGS sequence"/>
</dbReference>
<dbReference type="OrthoDB" id="10054156at2759"/>
<dbReference type="PANTHER" id="PTHR33223:SF8">
    <property type="entry name" value="OS04G0172440 PROTEIN"/>
    <property type="match status" value="1"/>
</dbReference>
<dbReference type="InterPro" id="IPR036875">
    <property type="entry name" value="Znf_CCHC_sf"/>
</dbReference>
<feature type="domain" description="CCHC-type" evidence="2">
    <location>
        <begin position="381"/>
        <end position="394"/>
    </location>
</feature>
<evidence type="ECO:0000313" key="4">
    <source>
        <dbReference type="EMBL" id="CAF1584047.1"/>
    </source>
</evidence>
<keyword evidence="1" id="KW-0479">Metal-binding</keyword>
<sequence>MPVVPPDSTVTDLTVAEHLHTLHRRQQQQDDELRRLNDRLDLVLEAVRTVKDDTTNTVQALHARQQQQDVQLRQLDEKLSQMDDQLTRGFDGLSEKFARLCGIYHEEREERQSADLGRPRLCEEGRHQSTRLKATSTSIAQQSAANHVFSPSEAIRVTPSPNRAASISCYEPSGIPHQTIIIPSPSNAPVYSGKAIEKPRPFLLKLQQYTETIYNWSPEILLRGISQFLDGTALEWYSQLRLSNRIPPTWLEFQRLFLEQFTSPLRSAQSEQAWKECSQRLDEPINDFLIRLRSLWQDQCPSETESDLIKHFYRKMRPDIMNLIGVPNNSSLDRLIGEARQAEEILYQKGSSQMYVSPATRRTPTTRDSPPYSYPVRLVTCWKCGRQGHYASYCHQSPYYPKNT</sequence>
<keyword evidence="7" id="KW-1185">Reference proteome</keyword>
<dbReference type="Proteomes" id="UP000682733">
    <property type="component" value="Unassembled WGS sequence"/>
</dbReference>
<dbReference type="EMBL" id="CAJNOQ010032202">
    <property type="protein sequence ID" value="CAF1584047.1"/>
    <property type="molecule type" value="Genomic_DNA"/>
</dbReference>
<dbReference type="EMBL" id="CAJNOK010005120">
    <property type="protein sequence ID" value="CAF0960983.1"/>
    <property type="molecule type" value="Genomic_DNA"/>
</dbReference>
<organism evidence="4 7">
    <name type="scientific">Didymodactylos carnosus</name>
    <dbReference type="NCBI Taxonomy" id="1234261"/>
    <lineage>
        <taxon>Eukaryota</taxon>
        <taxon>Metazoa</taxon>
        <taxon>Spiralia</taxon>
        <taxon>Gnathifera</taxon>
        <taxon>Rotifera</taxon>
        <taxon>Eurotatoria</taxon>
        <taxon>Bdelloidea</taxon>
        <taxon>Philodinida</taxon>
        <taxon>Philodinidae</taxon>
        <taxon>Didymodactylos</taxon>
    </lineage>
</organism>
<evidence type="ECO:0000259" key="2">
    <source>
        <dbReference type="PROSITE" id="PS50158"/>
    </source>
</evidence>
<evidence type="ECO:0000313" key="5">
    <source>
        <dbReference type="EMBL" id="CAF3733857.1"/>
    </source>
</evidence>
<protein>
    <recommendedName>
        <fullName evidence="2">CCHC-type domain-containing protein</fullName>
    </recommendedName>
</protein>